<evidence type="ECO:0000256" key="4">
    <source>
        <dbReference type="ARBA" id="ARBA00023163"/>
    </source>
</evidence>
<feature type="compositionally biased region" description="Basic and acidic residues" evidence="6">
    <location>
        <begin position="338"/>
        <end position="355"/>
    </location>
</feature>
<dbReference type="Gene3D" id="2.40.330.10">
    <property type="entry name" value="DNA-binding pseudobarrel domain"/>
    <property type="match status" value="1"/>
</dbReference>
<keyword evidence="9" id="KW-1185">Reference proteome</keyword>
<evidence type="ECO:0000256" key="5">
    <source>
        <dbReference type="ARBA" id="ARBA00023242"/>
    </source>
</evidence>
<dbReference type="SMART" id="SM01019">
    <property type="entry name" value="B3"/>
    <property type="match status" value="1"/>
</dbReference>
<feature type="region of interest" description="Disordered" evidence="6">
    <location>
        <begin position="336"/>
        <end position="389"/>
    </location>
</feature>
<sequence length="421" mass="48026">MHTAVKDLMIDGPTSNADVHADPDACTTFRPQPTVEPAQPPPQPATDTTPPEFVAKLMEFIEAQMAHNAKMLESQTRMEDVDAIQAHLGIKLLTELTAATARCFGEAANILSGLDPQIRRNLQCSNFRERECGDAKRDDRCFGVTATVIPSSKVAVTFLTVAEVAVTVLTVAEVAVTVLTVAEVAVIVLTVVVPSYRFRFRIMVLHLAFPIFISSYYNMSLQINVDRKSSFFKVIVETTLQTNELMLPRSFVKKYEKELSNPVTLILPNDDKWEINWIKRDNDVWFQNGWEKFAQHYSMSHGHFLVFKFDRGSKFQVMIFDKSALEIDYWSITTSSRNDGERNNQNHEDVEKCENDNNYTEISVESERPRFLSPQPHKRMKTNYGPSQRKSLEKETFNLDSKVTGELIFFIFKLFLLNHLL</sequence>
<reference evidence="9" key="1">
    <citation type="journal article" date="2013" name="Nat. Biotechnol.">
        <title>Draft genome sequence of chickpea (Cicer arietinum) provides a resource for trait improvement.</title>
        <authorList>
            <person name="Varshney R.K."/>
            <person name="Song C."/>
            <person name="Saxena R.K."/>
            <person name="Azam S."/>
            <person name="Yu S."/>
            <person name="Sharpe A.G."/>
            <person name="Cannon S."/>
            <person name="Baek J."/>
            <person name="Rosen B.D."/>
            <person name="Tar'an B."/>
            <person name="Millan T."/>
            <person name="Zhang X."/>
            <person name="Ramsay L.D."/>
            <person name="Iwata A."/>
            <person name="Wang Y."/>
            <person name="Nelson W."/>
            <person name="Farmer A.D."/>
            <person name="Gaur P.M."/>
            <person name="Soderlund C."/>
            <person name="Penmetsa R.V."/>
            <person name="Xu C."/>
            <person name="Bharti A.K."/>
            <person name="He W."/>
            <person name="Winter P."/>
            <person name="Zhao S."/>
            <person name="Hane J.K."/>
            <person name="Carrasquilla-Garcia N."/>
            <person name="Condie J.A."/>
            <person name="Upadhyaya H.D."/>
            <person name="Luo M.C."/>
            <person name="Thudi M."/>
            <person name="Gowda C.L."/>
            <person name="Singh N.P."/>
            <person name="Lichtenzveig J."/>
            <person name="Gali K.K."/>
            <person name="Rubio J."/>
            <person name="Nadarajan N."/>
            <person name="Dolezel J."/>
            <person name="Bansal K.C."/>
            <person name="Xu X."/>
            <person name="Edwards D."/>
            <person name="Zhang G."/>
            <person name="Kahl G."/>
            <person name="Gil J."/>
            <person name="Singh K.B."/>
            <person name="Datta S.K."/>
            <person name="Jackson S.A."/>
            <person name="Wang J."/>
            <person name="Cook D.R."/>
        </authorList>
    </citation>
    <scope>NUCLEOTIDE SEQUENCE [LARGE SCALE GENOMIC DNA]</scope>
    <source>
        <strain evidence="9">cv. CDC Frontier</strain>
    </source>
</reference>
<evidence type="ECO:0000313" key="9">
    <source>
        <dbReference type="Proteomes" id="UP000087171"/>
    </source>
</evidence>
<dbReference type="STRING" id="3827.A0A3Q7XQ00"/>
<dbReference type="SUPFAM" id="SSF101936">
    <property type="entry name" value="DNA-binding pseudobarrel domain"/>
    <property type="match status" value="1"/>
</dbReference>
<keyword evidence="3" id="KW-0238">DNA-binding</keyword>
<evidence type="ECO:0000256" key="2">
    <source>
        <dbReference type="ARBA" id="ARBA00023015"/>
    </source>
</evidence>
<dbReference type="PROSITE" id="PS50863">
    <property type="entry name" value="B3"/>
    <property type="match status" value="1"/>
</dbReference>
<dbReference type="GO" id="GO:0005634">
    <property type="term" value="C:nucleus"/>
    <property type="evidence" value="ECO:0007669"/>
    <property type="project" value="UniProtKB-SubCell"/>
</dbReference>
<keyword evidence="7" id="KW-1133">Transmembrane helix</keyword>
<dbReference type="GO" id="GO:0003677">
    <property type="term" value="F:DNA binding"/>
    <property type="evidence" value="ECO:0007669"/>
    <property type="project" value="UniProtKB-KW"/>
</dbReference>
<keyword evidence="4" id="KW-0804">Transcription</keyword>
<feature type="transmembrane region" description="Helical" evidence="7">
    <location>
        <begin position="174"/>
        <end position="193"/>
    </location>
</feature>
<keyword evidence="5" id="KW-0539">Nucleus</keyword>
<keyword evidence="2" id="KW-0805">Transcription regulation</keyword>
<keyword evidence="7" id="KW-0472">Membrane</keyword>
<evidence type="ECO:0000256" key="1">
    <source>
        <dbReference type="ARBA" id="ARBA00004123"/>
    </source>
</evidence>
<organism evidence="9 10">
    <name type="scientific">Cicer arietinum</name>
    <name type="common">Chickpea</name>
    <name type="synonym">Garbanzo</name>
    <dbReference type="NCBI Taxonomy" id="3827"/>
    <lineage>
        <taxon>Eukaryota</taxon>
        <taxon>Viridiplantae</taxon>
        <taxon>Streptophyta</taxon>
        <taxon>Embryophyta</taxon>
        <taxon>Tracheophyta</taxon>
        <taxon>Spermatophyta</taxon>
        <taxon>Magnoliopsida</taxon>
        <taxon>eudicotyledons</taxon>
        <taxon>Gunneridae</taxon>
        <taxon>Pentapetalae</taxon>
        <taxon>rosids</taxon>
        <taxon>fabids</taxon>
        <taxon>Fabales</taxon>
        <taxon>Fabaceae</taxon>
        <taxon>Papilionoideae</taxon>
        <taxon>50 kb inversion clade</taxon>
        <taxon>NPAAA clade</taxon>
        <taxon>Hologalegina</taxon>
        <taxon>IRL clade</taxon>
        <taxon>Cicereae</taxon>
        <taxon>Cicer</taxon>
    </lineage>
</organism>
<proteinExistence type="predicted"/>
<keyword evidence="7" id="KW-0812">Transmembrane</keyword>
<evidence type="ECO:0000256" key="7">
    <source>
        <dbReference type="SAM" id="Phobius"/>
    </source>
</evidence>
<dbReference type="AlphaFoldDB" id="A0A3Q7XQ00"/>
<feature type="domain" description="TF-B3" evidence="8">
    <location>
        <begin position="230"/>
        <end position="323"/>
    </location>
</feature>
<dbReference type="PANTHER" id="PTHR31920:SF140">
    <property type="entry name" value="B3 DOMAIN-CONTAINING TRANSCRIPTION FACTOR VRN1-LIKE"/>
    <property type="match status" value="1"/>
</dbReference>
<evidence type="ECO:0000259" key="8">
    <source>
        <dbReference type="PROSITE" id="PS50863"/>
    </source>
</evidence>
<dbReference type="Proteomes" id="UP000087171">
    <property type="component" value="Chromosome Ca4"/>
</dbReference>
<gene>
    <name evidence="10" type="primary">LOC101507713</name>
</gene>
<dbReference type="CDD" id="cd10017">
    <property type="entry name" value="B3_DNA"/>
    <property type="match status" value="1"/>
</dbReference>
<feature type="region of interest" description="Disordered" evidence="6">
    <location>
        <begin position="1"/>
        <end position="50"/>
    </location>
</feature>
<protein>
    <submittedName>
        <fullName evidence="10">Uncharacterized protein LOC101507713</fullName>
    </submittedName>
</protein>
<dbReference type="InterPro" id="IPR050655">
    <property type="entry name" value="Plant_B3_domain"/>
</dbReference>
<dbReference type="RefSeq" id="XP_027189403.1">
    <property type="nucleotide sequence ID" value="XM_027333602.1"/>
</dbReference>
<evidence type="ECO:0000256" key="3">
    <source>
        <dbReference type="ARBA" id="ARBA00023125"/>
    </source>
</evidence>
<dbReference type="InterPro" id="IPR015300">
    <property type="entry name" value="DNA-bd_pseudobarrel_sf"/>
</dbReference>
<comment type="subcellular location">
    <subcellularLocation>
        <location evidence="1">Nucleus</location>
    </subcellularLocation>
</comment>
<dbReference type="InterPro" id="IPR003340">
    <property type="entry name" value="B3_DNA-bd"/>
</dbReference>
<accession>A0A3Q7XQ00</accession>
<dbReference type="PANTHER" id="PTHR31920">
    <property type="entry name" value="B3 DOMAIN-CONTAINING"/>
    <property type="match status" value="1"/>
</dbReference>
<evidence type="ECO:0000256" key="6">
    <source>
        <dbReference type="SAM" id="MobiDB-lite"/>
    </source>
</evidence>
<reference evidence="10" key="2">
    <citation type="submission" date="2025-08" db="UniProtKB">
        <authorList>
            <consortium name="RefSeq"/>
        </authorList>
    </citation>
    <scope>IDENTIFICATION</scope>
    <source>
        <tissue evidence="10">Etiolated seedlings</tissue>
    </source>
</reference>
<dbReference type="Pfam" id="PF02362">
    <property type="entry name" value="B3"/>
    <property type="match status" value="1"/>
</dbReference>
<dbReference type="OrthoDB" id="1410417at2759"/>
<feature type="transmembrane region" description="Helical" evidence="7">
    <location>
        <begin position="200"/>
        <end position="219"/>
    </location>
</feature>
<name>A0A3Q7XQ00_CICAR</name>
<evidence type="ECO:0000313" key="10">
    <source>
        <dbReference type="RefSeq" id="XP_027189403.1"/>
    </source>
</evidence>